<gene>
    <name evidence="3" type="ORF">RhiirA5_484474</name>
</gene>
<comment type="caution">
    <text evidence="3">The sequence shown here is derived from an EMBL/GenBank/DDBJ whole genome shotgun (WGS) entry which is preliminary data.</text>
</comment>
<dbReference type="Proteomes" id="UP000232722">
    <property type="component" value="Unassembled WGS sequence"/>
</dbReference>
<evidence type="ECO:0000256" key="1">
    <source>
        <dbReference type="SAM" id="Coils"/>
    </source>
</evidence>
<dbReference type="VEuPathDB" id="FungiDB:RhiirA1_515891"/>
<accession>A0A2N0Q8Z6</accession>
<dbReference type="VEuPathDB" id="FungiDB:RhiirFUN_005965"/>
<dbReference type="VEuPathDB" id="FungiDB:FUN_003816"/>
<protein>
    <submittedName>
        <fullName evidence="3">Uncharacterized protein</fullName>
    </submittedName>
</protein>
<evidence type="ECO:0000313" key="4">
    <source>
        <dbReference type="Proteomes" id="UP000232722"/>
    </source>
</evidence>
<sequence length="494" mass="56473">MGRWYSQCAGNFPCGLSEAKEIAHSRGAELKCMCTEVLRANGEYNERRDAENAKLKARIEELKSENAEFRDRLAKVEQKQMLNDNTPNNNSSNFNLVAVPGAIMVPTEEKEMDNFLLKAHKKIVSSEIKRHNKEKKLHAESVASSEQEVVKQSCQNSHKKKGVEKIAQVIIDGIQDDVKHREPISSGCSLCELFHETEISATAHRPKCSSSLLDLAKLFDKVSDAEYHTNKKANEKEILCWVNFGKEFMVHFSELVENSNGKIGEKKAKGEILDDQSNAMEAVLAEIPDDSNDDGYGGYNEYGERDRVSMKKMGQTHPKPEPESHSKHSKPNIDELRRNWFTNLLPTPRTYTDDFWSKGNGLWCFDDRDIEALNQFRQLELESLELDDEKESKIKEFCAKYNYARIPLDIDKDGYMRGFLILELTTYCIDEEELKKFGETLIVCIGNEDFYCAQIYLGGSGELYILLDDEPLKVLYNYKDTGIRSSDLFQNTNY</sequence>
<name>A0A2N0Q8Z6_9GLOM</name>
<dbReference type="VEuPathDB" id="FungiDB:FUN_003817"/>
<keyword evidence="1" id="KW-0175">Coiled coil</keyword>
<dbReference type="EMBL" id="LLXJ01000082">
    <property type="protein sequence ID" value="PKC15561.1"/>
    <property type="molecule type" value="Genomic_DNA"/>
</dbReference>
<feature type="coiled-coil region" evidence="1">
    <location>
        <begin position="45"/>
        <end position="79"/>
    </location>
</feature>
<feature type="compositionally biased region" description="Basic and acidic residues" evidence="2">
    <location>
        <begin position="318"/>
        <end position="332"/>
    </location>
</feature>
<organism evidence="3 4">
    <name type="scientific">Rhizophagus irregularis</name>
    <dbReference type="NCBI Taxonomy" id="588596"/>
    <lineage>
        <taxon>Eukaryota</taxon>
        <taxon>Fungi</taxon>
        <taxon>Fungi incertae sedis</taxon>
        <taxon>Mucoromycota</taxon>
        <taxon>Glomeromycotina</taxon>
        <taxon>Glomeromycetes</taxon>
        <taxon>Glomerales</taxon>
        <taxon>Glomeraceae</taxon>
        <taxon>Rhizophagus</taxon>
    </lineage>
</organism>
<dbReference type="AlphaFoldDB" id="A0A2N0Q8Z6"/>
<evidence type="ECO:0000256" key="2">
    <source>
        <dbReference type="SAM" id="MobiDB-lite"/>
    </source>
</evidence>
<dbReference type="VEuPathDB" id="FungiDB:RhiirFUN_005967"/>
<reference evidence="3 4" key="2">
    <citation type="submission" date="2017-09" db="EMBL/GenBank/DDBJ databases">
        <title>Extensive intraspecific genome diversity in a model arbuscular mycorrhizal fungus.</title>
        <authorList>
            <person name="Chen E.C."/>
            <person name="Morin E."/>
            <person name="Beaudet D."/>
            <person name="Noel J."/>
            <person name="Ndikumana S."/>
            <person name="Charron P."/>
            <person name="St-Onge C."/>
            <person name="Giorgi J."/>
            <person name="Grigoriev I.V."/>
            <person name="Roux C."/>
            <person name="Martin F.M."/>
            <person name="Corradi N."/>
        </authorList>
    </citation>
    <scope>NUCLEOTIDE SEQUENCE [LARGE SCALE GENOMIC DNA]</scope>
    <source>
        <strain evidence="3 4">A5</strain>
    </source>
</reference>
<reference evidence="3 4" key="1">
    <citation type="submission" date="2016-04" db="EMBL/GenBank/DDBJ databases">
        <title>Genome analyses suggest a sexual origin of heterokaryosis in a supposedly ancient asexual fungus.</title>
        <authorList>
            <person name="Ropars J."/>
            <person name="Sedzielewska K."/>
            <person name="Noel J."/>
            <person name="Charron P."/>
            <person name="Farinelli L."/>
            <person name="Marton T."/>
            <person name="Kruger M."/>
            <person name="Pelin A."/>
            <person name="Brachmann A."/>
            <person name="Corradi N."/>
        </authorList>
    </citation>
    <scope>NUCLEOTIDE SEQUENCE [LARGE SCALE GENOMIC DNA]</scope>
    <source>
        <strain evidence="3 4">A5</strain>
    </source>
</reference>
<proteinExistence type="predicted"/>
<evidence type="ECO:0000313" key="3">
    <source>
        <dbReference type="EMBL" id="PKC15561.1"/>
    </source>
</evidence>
<feature type="region of interest" description="Disordered" evidence="2">
    <location>
        <begin position="310"/>
        <end position="332"/>
    </location>
</feature>